<organism evidence="3 4">
    <name type="scientific">Sphaeroforma arctica JP610</name>
    <dbReference type="NCBI Taxonomy" id="667725"/>
    <lineage>
        <taxon>Eukaryota</taxon>
        <taxon>Ichthyosporea</taxon>
        <taxon>Ichthyophonida</taxon>
        <taxon>Sphaeroforma</taxon>
    </lineage>
</organism>
<evidence type="ECO:0000313" key="3">
    <source>
        <dbReference type="EMBL" id="KNC77068.1"/>
    </source>
</evidence>
<dbReference type="Proteomes" id="UP000054560">
    <property type="component" value="Unassembled WGS sequence"/>
</dbReference>
<dbReference type="RefSeq" id="XP_014150970.1">
    <property type="nucleotide sequence ID" value="XM_014295495.1"/>
</dbReference>
<dbReference type="STRING" id="667725.A0A0L0FM39"/>
<sequence length="109" mass="12396">MQKHIAVIGAGIGGLSLAKALELRHIPFTVFEKVPVSKGLGMGIQLSPNVVRVLHSLGLNKEIENISHRCHGVEVRSFKDDKKLVGWRIAYDTPYYQCRYVIFYILWFI</sequence>
<dbReference type="PANTHER" id="PTHR13789">
    <property type="entry name" value="MONOOXYGENASE"/>
    <property type="match status" value="1"/>
</dbReference>
<gene>
    <name evidence="3" type="ORF">SARC_10461</name>
</gene>
<keyword evidence="2" id="KW-0503">Monooxygenase</keyword>
<dbReference type="Pfam" id="PF13450">
    <property type="entry name" value="NAD_binding_8"/>
    <property type="match status" value="1"/>
</dbReference>
<dbReference type="InterPro" id="IPR050493">
    <property type="entry name" value="FAD-dep_Monooxygenase_BioMet"/>
</dbReference>
<dbReference type="SUPFAM" id="SSF51905">
    <property type="entry name" value="FAD/NAD(P)-binding domain"/>
    <property type="match status" value="1"/>
</dbReference>
<accession>A0A0L0FM39</accession>
<name>A0A0L0FM39_9EUKA</name>
<protein>
    <recommendedName>
        <fullName evidence="5">FAD-binding domain-containing protein</fullName>
    </recommendedName>
</protein>
<dbReference type="Gene3D" id="3.50.50.60">
    <property type="entry name" value="FAD/NAD(P)-binding domain"/>
    <property type="match status" value="1"/>
</dbReference>
<keyword evidence="1" id="KW-0560">Oxidoreductase</keyword>
<dbReference type="PANTHER" id="PTHR13789:SF309">
    <property type="entry name" value="PUTATIVE (AFU_ORTHOLOGUE AFUA_6G14510)-RELATED"/>
    <property type="match status" value="1"/>
</dbReference>
<keyword evidence="4" id="KW-1185">Reference proteome</keyword>
<dbReference type="GeneID" id="25910965"/>
<dbReference type="AlphaFoldDB" id="A0A0L0FM39"/>
<dbReference type="EMBL" id="KQ242855">
    <property type="protein sequence ID" value="KNC77068.1"/>
    <property type="molecule type" value="Genomic_DNA"/>
</dbReference>
<dbReference type="InterPro" id="IPR036188">
    <property type="entry name" value="FAD/NAD-bd_sf"/>
</dbReference>
<dbReference type="GO" id="GO:0004497">
    <property type="term" value="F:monooxygenase activity"/>
    <property type="evidence" value="ECO:0007669"/>
    <property type="project" value="UniProtKB-KW"/>
</dbReference>
<evidence type="ECO:0000256" key="2">
    <source>
        <dbReference type="ARBA" id="ARBA00023033"/>
    </source>
</evidence>
<evidence type="ECO:0000256" key="1">
    <source>
        <dbReference type="ARBA" id="ARBA00023002"/>
    </source>
</evidence>
<evidence type="ECO:0000313" key="4">
    <source>
        <dbReference type="Proteomes" id="UP000054560"/>
    </source>
</evidence>
<dbReference type="OrthoDB" id="1878542at2759"/>
<evidence type="ECO:0008006" key="5">
    <source>
        <dbReference type="Google" id="ProtNLM"/>
    </source>
</evidence>
<reference evidence="3 4" key="1">
    <citation type="submission" date="2011-02" db="EMBL/GenBank/DDBJ databases">
        <title>The Genome Sequence of Sphaeroforma arctica JP610.</title>
        <authorList>
            <consortium name="The Broad Institute Genome Sequencing Platform"/>
            <person name="Russ C."/>
            <person name="Cuomo C."/>
            <person name="Young S.K."/>
            <person name="Zeng Q."/>
            <person name="Gargeya S."/>
            <person name="Alvarado L."/>
            <person name="Berlin A."/>
            <person name="Chapman S.B."/>
            <person name="Chen Z."/>
            <person name="Freedman E."/>
            <person name="Gellesch M."/>
            <person name="Goldberg J."/>
            <person name="Griggs A."/>
            <person name="Gujja S."/>
            <person name="Heilman E."/>
            <person name="Heiman D."/>
            <person name="Howarth C."/>
            <person name="Mehta T."/>
            <person name="Neiman D."/>
            <person name="Pearson M."/>
            <person name="Roberts A."/>
            <person name="Saif S."/>
            <person name="Shea T."/>
            <person name="Shenoy N."/>
            <person name="Sisk P."/>
            <person name="Stolte C."/>
            <person name="Sykes S."/>
            <person name="White J."/>
            <person name="Yandava C."/>
            <person name="Burger G."/>
            <person name="Gray M.W."/>
            <person name="Holland P.W.H."/>
            <person name="King N."/>
            <person name="Lang F.B.F."/>
            <person name="Roger A.J."/>
            <person name="Ruiz-Trillo I."/>
            <person name="Haas B."/>
            <person name="Nusbaum C."/>
            <person name="Birren B."/>
        </authorList>
    </citation>
    <scope>NUCLEOTIDE SEQUENCE [LARGE SCALE GENOMIC DNA]</scope>
    <source>
        <strain evidence="3 4">JP610</strain>
    </source>
</reference>
<proteinExistence type="predicted"/>